<evidence type="ECO:0000313" key="3">
    <source>
        <dbReference type="EMBL" id="KAG8449174.1"/>
    </source>
</evidence>
<dbReference type="PANTHER" id="PTHR46228:SF1">
    <property type="entry name" value="KELCH DOMAIN-CONTAINING PROTEIN 1"/>
    <property type="match status" value="1"/>
</dbReference>
<dbReference type="OrthoDB" id="10251809at2759"/>
<dbReference type="Proteomes" id="UP000812440">
    <property type="component" value="Chromosome 8_10"/>
</dbReference>
<protein>
    <recommendedName>
        <fullName evidence="5">Kelch domain containing 1</fullName>
    </recommendedName>
</protein>
<organism evidence="3 4">
    <name type="scientific">Hymenochirus boettgeri</name>
    <name type="common">Congo dwarf clawed frog</name>
    <dbReference type="NCBI Taxonomy" id="247094"/>
    <lineage>
        <taxon>Eukaryota</taxon>
        <taxon>Metazoa</taxon>
        <taxon>Chordata</taxon>
        <taxon>Craniata</taxon>
        <taxon>Vertebrata</taxon>
        <taxon>Euteleostomi</taxon>
        <taxon>Amphibia</taxon>
        <taxon>Batrachia</taxon>
        <taxon>Anura</taxon>
        <taxon>Pipoidea</taxon>
        <taxon>Pipidae</taxon>
        <taxon>Pipinae</taxon>
        <taxon>Hymenochirus</taxon>
    </lineage>
</organism>
<accession>A0A8T2K076</accession>
<dbReference type="AlphaFoldDB" id="A0A8T2K076"/>
<keyword evidence="1" id="KW-0880">Kelch repeat</keyword>
<feature type="non-terminal residue" evidence="3">
    <location>
        <position position="314"/>
    </location>
</feature>
<evidence type="ECO:0008006" key="5">
    <source>
        <dbReference type="Google" id="ProtNLM"/>
    </source>
</evidence>
<comment type="caution">
    <text evidence="3">The sequence shown here is derived from an EMBL/GenBank/DDBJ whole genome shotgun (WGS) entry which is preliminary data.</text>
</comment>
<proteinExistence type="predicted"/>
<dbReference type="Pfam" id="PF24681">
    <property type="entry name" value="Kelch_KLHDC2_KLHL20_DRC7"/>
    <property type="match status" value="2"/>
</dbReference>
<dbReference type="InterPro" id="IPR015915">
    <property type="entry name" value="Kelch-typ_b-propeller"/>
</dbReference>
<gene>
    <name evidence="3" type="ORF">GDO86_016012</name>
</gene>
<evidence type="ECO:0000256" key="2">
    <source>
        <dbReference type="ARBA" id="ARBA00022737"/>
    </source>
</evidence>
<dbReference type="PROSITE" id="PS51257">
    <property type="entry name" value="PROKAR_LIPOPROTEIN"/>
    <property type="match status" value="1"/>
</dbReference>
<sequence length="314" mass="36121">MVKDIAGKIHLTDGNLPPSMSGSCGACLNGMLYIFGGYHDKGYSNQLYFLDLHSRSGKLTWNHIKSYKGQPPTPRDKLSCWMYKNRLIFFGGYGCRKHSELRDSFDVHDASWEEQLFWGWNNDVHVFDTDTWTWMQPFVKNIPPQPRAAHSCALLGNRGYVFGGRVLQTRVNDLHFINLDTWTWSGEIHVNGEKPRCRSWHSLTPVGDEQLFLFGGLSEESEPLSDGWSYSVAHNTWKQIRHLPKDKPRLWHTACPGKEYEILVFGGSKDDLLSHDTGHCNELLIFQAQPYSLLRWTEFCVGGPSDRERRRSVE</sequence>
<evidence type="ECO:0000313" key="4">
    <source>
        <dbReference type="Proteomes" id="UP000812440"/>
    </source>
</evidence>
<dbReference type="EMBL" id="JAACNH010000003">
    <property type="protein sequence ID" value="KAG8449174.1"/>
    <property type="molecule type" value="Genomic_DNA"/>
</dbReference>
<keyword evidence="2" id="KW-0677">Repeat</keyword>
<reference evidence="3" key="1">
    <citation type="thesis" date="2020" institute="ProQuest LLC" country="789 East Eisenhower Parkway, Ann Arbor, MI, USA">
        <title>Comparative Genomics and Chromosome Evolution.</title>
        <authorList>
            <person name="Mudd A.B."/>
        </authorList>
    </citation>
    <scope>NUCLEOTIDE SEQUENCE</scope>
    <source>
        <strain evidence="3">Female2</strain>
        <tissue evidence="3">Blood</tissue>
    </source>
</reference>
<dbReference type="Gene3D" id="2.120.10.80">
    <property type="entry name" value="Kelch-type beta propeller"/>
    <property type="match status" value="2"/>
</dbReference>
<name>A0A8T2K076_9PIPI</name>
<evidence type="ECO:0000256" key="1">
    <source>
        <dbReference type="ARBA" id="ARBA00022441"/>
    </source>
</evidence>
<keyword evidence="4" id="KW-1185">Reference proteome</keyword>
<dbReference type="PANTHER" id="PTHR46228">
    <property type="entry name" value="KELCH DOMAIN-CONTAINING PROTEIN"/>
    <property type="match status" value="1"/>
</dbReference>
<dbReference type="SUPFAM" id="SSF117281">
    <property type="entry name" value="Kelch motif"/>
    <property type="match status" value="1"/>
</dbReference>